<dbReference type="Gene3D" id="2.60.120.200">
    <property type="match status" value="1"/>
</dbReference>
<gene>
    <name evidence="1" type="ORF">LCGC14_2416510</name>
</gene>
<comment type="caution">
    <text evidence="1">The sequence shown here is derived from an EMBL/GenBank/DDBJ whole genome shotgun (WGS) entry which is preliminary data.</text>
</comment>
<evidence type="ECO:0000313" key="1">
    <source>
        <dbReference type="EMBL" id="KKL24319.1"/>
    </source>
</evidence>
<accession>A0A0F9BQZ4</accession>
<organism evidence="1">
    <name type="scientific">marine sediment metagenome</name>
    <dbReference type="NCBI Taxonomy" id="412755"/>
    <lineage>
        <taxon>unclassified sequences</taxon>
        <taxon>metagenomes</taxon>
        <taxon>ecological metagenomes</taxon>
    </lineage>
</organism>
<name>A0A0F9BQZ4_9ZZZZ</name>
<dbReference type="InterPro" id="IPR013320">
    <property type="entry name" value="ConA-like_dom_sf"/>
</dbReference>
<proteinExistence type="predicted"/>
<sequence>MPIIREEDKLIWGPYYEAVLNILGTTGLIIPMGDSNRSAGDETTVTTVGEEQVVFTYEGTGVDAFATPPTIIGPAHIPLITFNGTDEEVDSPDALFWSPNDAAGPPATADVAFSLGLWINPAAASDDMLIAKWDEGATTREWMYALSGDAKPEFSLYDENANTSEIGEATTAVTLNAMQFVVVTYDGAQAAPDVNFYLNGAADGSGTTETGAYDAGQNTAATVTLAMRKNSGTAADFYNGKMAGGPLGPFFVLAELSADKVKRLYQLGQVALGV</sequence>
<protein>
    <recommendedName>
        <fullName evidence="2">LamG-like jellyroll fold domain-containing protein</fullName>
    </recommendedName>
</protein>
<dbReference type="SUPFAM" id="SSF49899">
    <property type="entry name" value="Concanavalin A-like lectins/glucanases"/>
    <property type="match status" value="1"/>
</dbReference>
<reference evidence="1" key="1">
    <citation type="journal article" date="2015" name="Nature">
        <title>Complex archaea that bridge the gap between prokaryotes and eukaryotes.</title>
        <authorList>
            <person name="Spang A."/>
            <person name="Saw J.H."/>
            <person name="Jorgensen S.L."/>
            <person name="Zaremba-Niedzwiedzka K."/>
            <person name="Martijn J."/>
            <person name="Lind A.E."/>
            <person name="van Eijk R."/>
            <person name="Schleper C."/>
            <person name="Guy L."/>
            <person name="Ettema T.J."/>
        </authorList>
    </citation>
    <scope>NUCLEOTIDE SEQUENCE</scope>
</reference>
<dbReference type="AlphaFoldDB" id="A0A0F9BQZ4"/>
<evidence type="ECO:0008006" key="2">
    <source>
        <dbReference type="Google" id="ProtNLM"/>
    </source>
</evidence>
<dbReference type="EMBL" id="LAZR01036642">
    <property type="protein sequence ID" value="KKL24319.1"/>
    <property type="molecule type" value="Genomic_DNA"/>
</dbReference>
<dbReference type="Pfam" id="PF13385">
    <property type="entry name" value="Laminin_G_3"/>
    <property type="match status" value="1"/>
</dbReference>